<keyword evidence="4" id="KW-1185">Reference proteome</keyword>
<name>A0A223P104_9SPHI</name>
<feature type="signal peptide" evidence="1">
    <location>
        <begin position="1"/>
        <end position="25"/>
    </location>
</feature>
<dbReference type="OrthoDB" id="1092058at2"/>
<feature type="chain" id="PRO_5012713947" evidence="1">
    <location>
        <begin position="26"/>
        <end position="425"/>
    </location>
</feature>
<gene>
    <name evidence="3" type="ORF">MuYL_3633</name>
</gene>
<dbReference type="RefSeq" id="WP_094571686.1">
    <property type="nucleotide sequence ID" value="NZ_CP022743.1"/>
</dbReference>
<organism evidence="3 4">
    <name type="scientific">Mucilaginibacter xinganensis</name>
    <dbReference type="NCBI Taxonomy" id="1234841"/>
    <lineage>
        <taxon>Bacteria</taxon>
        <taxon>Pseudomonadati</taxon>
        <taxon>Bacteroidota</taxon>
        <taxon>Sphingobacteriia</taxon>
        <taxon>Sphingobacteriales</taxon>
        <taxon>Sphingobacteriaceae</taxon>
        <taxon>Mucilaginibacter</taxon>
    </lineage>
</organism>
<evidence type="ECO:0000259" key="2">
    <source>
        <dbReference type="Pfam" id="PF02698"/>
    </source>
</evidence>
<dbReference type="CDD" id="cd06259">
    <property type="entry name" value="YdcF-like"/>
    <property type="match status" value="1"/>
</dbReference>
<reference evidence="3 4" key="1">
    <citation type="submission" date="2017-08" db="EMBL/GenBank/DDBJ databases">
        <title>Complete genome sequence of Mucilaginibacter sp. strain BJC16-A31.</title>
        <authorList>
            <consortium name="Henan University of Science and Technology"/>
            <person name="You X."/>
        </authorList>
    </citation>
    <scope>NUCLEOTIDE SEQUENCE [LARGE SCALE GENOMIC DNA]</scope>
    <source>
        <strain evidence="3 4">BJC16-A31</strain>
    </source>
</reference>
<protein>
    <submittedName>
        <fullName evidence="3">DUF218 domain-containing protein</fullName>
    </submittedName>
</protein>
<dbReference type="KEGG" id="muc:MuYL_3633"/>
<dbReference type="Proteomes" id="UP000215002">
    <property type="component" value="Chromosome"/>
</dbReference>
<evidence type="ECO:0000256" key="1">
    <source>
        <dbReference type="SAM" id="SignalP"/>
    </source>
</evidence>
<sequence>MKKIKNYCRLSLAILLIFCVVNSMAQAGFNKNYHFLRSDNLVADKDFYLLTVLDHSPAVKSVIEGDAYFKQLFADRLALLKSHATDTCTHPLSLVGGFKYSKEDSVQLAENISSLYKSHQAIFDQMINNHLRPSGYYQRFADLSNADLLLKAWGQYVYGINYIINQFGLGKKMRYPRIDTASYVVSSRYYRTVMKDMFSLLDEQANGIKLFYQPSLVVAMHLMDANDRDEPARFEPMEQNDNKAAVAKIKTTQWNKYPYAAIVIPGNGPELYTTPVSPDNKIHCDAAAARYLKGMAPFIITSGGYCYPFRGPYCEAIEMKKYLMKKFGIPGDAIIIDPHARHTTTNFRNADRLIIRYGMPTDKPSLFITSKSQHDSVMKDTFDKRNMHELGYLPYRDKKSISNHDVVFYPVYESLHMDPLDPLDP</sequence>
<proteinExistence type="predicted"/>
<dbReference type="Pfam" id="PF02698">
    <property type="entry name" value="DUF218"/>
    <property type="match status" value="1"/>
</dbReference>
<dbReference type="InterPro" id="IPR003848">
    <property type="entry name" value="DUF218"/>
</dbReference>
<dbReference type="EMBL" id="CP022743">
    <property type="protein sequence ID" value="ASU35518.1"/>
    <property type="molecule type" value="Genomic_DNA"/>
</dbReference>
<feature type="domain" description="DUF218" evidence="2">
    <location>
        <begin position="261"/>
        <end position="372"/>
    </location>
</feature>
<evidence type="ECO:0000313" key="3">
    <source>
        <dbReference type="EMBL" id="ASU35518.1"/>
    </source>
</evidence>
<dbReference type="AlphaFoldDB" id="A0A223P104"/>
<evidence type="ECO:0000313" key="4">
    <source>
        <dbReference type="Proteomes" id="UP000215002"/>
    </source>
</evidence>
<accession>A0A223P104</accession>
<keyword evidence="1" id="KW-0732">Signal</keyword>